<reference evidence="1" key="1">
    <citation type="journal article" date="2015" name="Genome Announc.">
        <title>Complete Genome Sequence of the Strain of Lymantria dispar Multiple Nucleopolyhedrovirus Found in the Gypsy Moth Biopesticide Virin-ENSh.</title>
        <authorList>
            <person name="Harrison R.L."/>
            <person name="Rowley D.L."/>
        </authorList>
    </citation>
    <scope>NUCLEOTIDE SEQUENCE</scope>
    <source>
        <strain evidence="1">3029</strain>
    </source>
</reference>
<dbReference type="EMBL" id="MK411292">
    <property type="protein sequence ID" value="QCQ67442.1"/>
    <property type="molecule type" value="Genomic_DNA"/>
</dbReference>
<evidence type="ECO:0000313" key="3">
    <source>
        <dbReference type="EMBL" id="QCQ67442.1"/>
    </source>
</evidence>
<protein>
    <submittedName>
        <fullName evidence="1">Uncharacterized protein</fullName>
    </submittedName>
</protein>
<dbReference type="EMBL" id="MK411291">
    <property type="protein sequence ID" value="QCQ67282.1"/>
    <property type="molecule type" value="Genomic_DNA"/>
</dbReference>
<proteinExistence type="predicted"/>
<reference evidence="2" key="2">
    <citation type="submission" date="2019-01" db="EMBL/GenBank/DDBJ databases">
        <title>New Siberian Lymantria dispar nucleopolyhedrovirus strain forms single nucleocapsids within cubic polyhedra.</title>
        <authorList>
            <person name="Pavlushin S.V."/>
            <person name="Ilinsky Y.Y."/>
            <person name="Belousova I.A."/>
            <person name="Bayborodin S.I."/>
            <person name="Lunev E.A."/>
            <person name="Toshchakov S.V."/>
            <person name="Martemyanov V.V."/>
        </authorList>
    </citation>
    <scope>NUCLEOTIDE SEQUENCE</scope>
    <source>
        <strain evidence="2">LDMN_Nsk06_pass_01_repl_01</strain>
        <strain evidence="3">LDMN_Nsk07_pass_01_repl_02</strain>
        <strain evidence="4">LDMN_Nsk15_pass_02_repl_01</strain>
    </source>
</reference>
<dbReference type="EMBL" id="KM386655">
    <property type="protein sequence ID" value="AIX47865.1"/>
    <property type="molecule type" value="Genomic_DNA"/>
</dbReference>
<sequence>MTGPRARAINLLFAKTPRTLYAIAMTRAAASIDDCDFFGSAAPILEQVRRIAPGPHCSRALTRFNVSGGEHAKRALSPAPAADRVRRYVF</sequence>
<organism evidence="1">
    <name type="scientific">Lymantria dispar multicapsid nuclear polyhedrosis virus</name>
    <name type="common">LdMNPV</name>
    <dbReference type="NCBI Taxonomy" id="10449"/>
    <lineage>
        <taxon>Viruses</taxon>
        <taxon>Viruses incertae sedis</taxon>
        <taxon>Naldaviricetes</taxon>
        <taxon>Lefavirales</taxon>
        <taxon>Baculoviridae</taxon>
        <taxon>Alphabaculovirus</taxon>
        <taxon>Alphabaculovirus lydisparis</taxon>
    </lineage>
</organism>
<evidence type="ECO:0000313" key="4">
    <source>
        <dbReference type="EMBL" id="QCQ67601.1"/>
    </source>
</evidence>
<organismHost>
    <name type="scientific">Lepidoptera</name>
    <name type="common">moths &amp; butterflies</name>
    <dbReference type="NCBI Taxonomy" id="7088"/>
</organismHost>
<name>A0A0A0Z0Y7_NPVLD</name>
<accession>A0A0A0Z0Y7</accession>
<dbReference type="EMBL" id="MK411293">
    <property type="protein sequence ID" value="QCQ67601.1"/>
    <property type="molecule type" value="Genomic_DNA"/>
</dbReference>
<evidence type="ECO:0000313" key="1">
    <source>
        <dbReference type="EMBL" id="AIX47865.1"/>
    </source>
</evidence>
<evidence type="ECO:0000313" key="2">
    <source>
        <dbReference type="EMBL" id="QCQ67282.1"/>
    </source>
</evidence>